<dbReference type="SMART" id="SM00987">
    <property type="entry name" value="UreE_C"/>
    <property type="match status" value="1"/>
</dbReference>
<dbReference type="SMART" id="SM00986">
    <property type="entry name" value="UDG"/>
    <property type="match status" value="1"/>
</dbReference>
<evidence type="ECO:0000259" key="5">
    <source>
        <dbReference type="SMART" id="SM00986"/>
    </source>
</evidence>
<dbReference type="GeneID" id="30021944"/>
<evidence type="ECO:0000313" key="6">
    <source>
        <dbReference type="EMBL" id="OAA61573.1"/>
    </source>
</evidence>
<sequence>MGSPNPDLEPTTSDNPSSPPPPPSTFHGRLQLTDFMYQPGDTPALRRSPRHASAAVPTRSTSSSPVKRARSRSPASPKKKKKKKRASSGYAPPSTYAHLPLLPDALLPDLLVLFVGLNPGLQTARTGHAYAHPTNTFWRLLHASGATPELCAAEDDALLPARFRLGLTNIVGRPSRNGAELSRREMDDGVAVLEAKIREYRPEAVCLVGKGIWESVWRVRHGGRAVGERFRYGWQEEEENMGVVEGEWAGARVFVASSTSGLAATLSPAQKLEIWSELGAWVKMRRAEREVAAEREAAASV</sequence>
<dbReference type="FunFam" id="3.40.470.10:FF:000010">
    <property type="entry name" value="G/U mismatch-specific DNA glycosylase"/>
    <property type="match status" value="1"/>
</dbReference>
<dbReference type="PANTHER" id="PTHR12159:SF9">
    <property type="entry name" value="G_T MISMATCH-SPECIFIC THYMINE DNA GLYCOSYLASE"/>
    <property type="match status" value="1"/>
</dbReference>
<feature type="compositionally biased region" description="Basic residues" evidence="4">
    <location>
        <begin position="67"/>
        <end position="86"/>
    </location>
</feature>
<keyword evidence="2" id="KW-0378">Hydrolase</keyword>
<dbReference type="GO" id="GO:0004844">
    <property type="term" value="F:uracil DNA N-glycosylase activity"/>
    <property type="evidence" value="ECO:0007669"/>
    <property type="project" value="TreeGrafter"/>
</dbReference>
<dbReference type="OrthoDB" id="565731at2759"/>
<dbReference type="PANTHER" id="PTHR12159">
    <property type="entry name" value="G/T AND G/U MISMATCH-SPECIFIC DNA GLYCOSYLASE"/>
    <property type="match status" value="1"/>
</dbReference>
<dbReference type="GO" id="GO:0008263">
    <property type="term" value="F:pyrimidine-specific mismatch base pair DNA N-glycosylase activity"/>
    <property type="evidence" value="ECO:0007669"/>
    <property type="project" value="TreeGrafter"/>
</dbReference>
<dbReference type="Gene3D" id="3.40.470.10">
    <property type="entry name" value="Uracil-DNA glycosylase-like domain"/>
    <property type="match status" value="1"/>
</dbReference>
<dbReference type="GO" id="GO:0006285">
    <property type="term" value="P:base-excision repair, AP site formation"/>
    <property type="evidence" value="ECO:0007669"/>
    <property type="project" value="InterPro"/>
</dbReference>
<dbReference type="InterPro" id="IPR005122">
    <property type="entry name" value="Uracil-DNA_glycosylase-like"/>
</dbReference>
<dbReference type="Proteomes" id="UP000076744">
    <property type="component" value="Unassembled WGS sequence"/>
</dbReference>
<comment type="caution">
    <text evidence="6">The sequence shown here is derived from an EMBL/GenBank/DDBJ whole genome shotgun (WGS) entry which is preliminary data.</text>
</comment>
<dbReference type="Pfam" id="PF03167">
    <property type="entry name" value="UDG"/>
    <property type="match status" value="1"/>
</dbReference>
<protein>
    <submittedName>
        <fullName evidence="6">DNA glycosylase, G/T mismatch</fullName>
    </submittedName>
</protein>
<gene>
    <name evidence="6" type="ORF">ISF_05652</name>
</gene>
<evidence type="ECO:0000256" key="3">
    <source>
        <dbReference type="ARBA" id="ARBA00023204"/>
    </source>
</evidence>
<keyword evidence="7" id="KW-1185">Reference proteome</keyword>
<organism evidence="6 7">
    <name type="scientific">Cordyceps fumosorosea (strain ARSEF 2679)</name>
    <name type="common">Isaria fumosorosea</name>
    <dbReference type="NCBI Taxonomy" id="1081104"/>
    <lineage>
        <taxon>Eukaryota</taxon>
        <taxon>Fungi</taxon>
        <taxon>Dikarya</taxon>
        <taxon>Ascomycota</taxon>
        <taxon>Pezizomycotina</taxon>
        <taxon>Sordariomycetes</taxon>
        <taxon>Hypocreomycetidae</taxon>
        <taxon>Hypocreales</taxon>
        <taxon>Cordycipitaceae</taxon>
        <taxon>Cordyceps</taxon>
    </lineage>
</organism>
<dbReference type="AlphaFoldDB" id="A0A167UH41"/>
<evidence type="ECO:0000256" key="2">
    <source>
        <dbReference type="ARBA" id="ARBA00022801"/>
    </source>
</evidence>
<feature type="domain" description="Uracil-DNA glycosylase-like" evidence="5">
    <location>
        <begin position="103"/>
        <end position="279"/>
    </location>
</feature>
<keyword evidence="3" id="KW-0234">DNA repair</keyword>
<accession>A0A167UH41</accession>
<feature type="region of interest" description="Disordered" evidence="4">
    <location>
        <begin position="1"/>
        <end position="93"/>
    </location>
</feature>
<evidence type="ECO:0000256" key="4">
    <source>
        <dbReference type="SAM" id="MobiDB-lite"/>
    </source>
</evidence>
<keyword evidence="1" id="KW-0227">DNA damage</keyword>
<dbReference type="SUPFAM" id="SSF52141">
    <property type="entry name" value="Uracil-DNA glycosylase-like"/>
    <property type="match status" value="1"/>
</dbReference>
<dbReference type="STRING" id="1081104.A0A167UH41"/>
<evidence type="ECO:0000256" key="1">
    <source>
        <dbReference type="ARBA" id="ARBA00022763"/>
    </source>
</evidence>
<dbReference type="InterPro" id="IPR015637">
    <property type="entry name" value="MUG/TDG"/>
</dbReference>
<reference evidence="6 7" key="1">
    <citation type="journal article" date="2016" name="Genome Biol. Evol.">
        <title>Divergent and convergent evolution of fungal pathogenicity.</title>
        <authorList>
            <person name="Shang Y."/>
            <person name="Xiao G."/>
            <person name="Zheng P."/>
            <person name="Cen K."/>
            <person name="Zhan S."/>
            <person name="Wang C."/>
        </authorList>
    </citation>
    <scope>NUCLEOTIDE SEQUENCE [LARGE SCALE GENOMIC DNA]</scope>
    <source>
        <strain evidence="6 7">ARSEF 2679</strain>
    </source>
</reference>
<name>A0A167UH41_CORFA</name>
<dbReference type="RefSeq" id="XP_018703828.1">
    <property type="nucleotide sequence ID" value="XM_018849257.1"/>
</dbReference>
<evidence type="ECO:0000313" key="7">
    <source>
        <dbReference type="Proteomes" id="UP000076744"/>
    </source>
</evidence>
<dbReference type="CDD" id="cd10028">
    <property type="entry name" value="UDG-F2_TDG_MUG"/>
    <property type="match status" value="1"/>
</dbReference>
<dbReference type="InterPro" id="IPR036895">
    <property type="entry name" value="Uracil-DNA_glycosylase-like_sf"/>
</dbReference>
<proteinExistence type="predicted"/>
<dbReference type="EMBL" id="AZHB01000013">
    <property type="protein sequence ID" value="OAA61573.1"/>
    <property type="molecule type" value="Genomic_DNA"/>
</dbReference>